<evidence type="ECO:0000313" key="1">
    <source>
        <dbReference type="EMBL" id="EWS74817.1"/>
    </source>
</evidence>
<dbReference type="GeneID" id="24440043"/>
<accession>W7XBW4</accession>
<gene>
    <name evidence="1" type="ORF">TTHERM_000653829</name>
</gene>
<reference evidence="2" key="1">
    <citation type="journal article" date="2006" name="PLoS Biol.">
        <title>Macronuclear genome sequence of the ciliate Tetrahymena thermophila, a model eukaryote.</title>
        <authorList>
            <person name="Eisen J.A."/>
            <person name="Coyne R.S."/>
            <person name="Wu M."/>
            <person name="Wu D."/>
            <person name="Thiagarajan M."/>
            <person name="Wortman J.R."/>
            <person name="Badger J.H."/>
            <person name="Ren Q."/>
            <person name="Amedeo P."/>
            <person name="Jones K.M."/>
            <person name="Tallon L.J."/>
            <person name="Delcher A.L."/>
            <person name="Salzberg S.L."/>
            <person name="Silva J.C."/>
            <person name="Haas B.J."/>
            <person name="Majoros W.H."/>
            <person name="Farzad M."/>
            <person name="Carlton J.M."/>
            <person name="Smith R.K. Jr."/>
            <person name="Garg J."/>
            <person name="Pearlman R.E."/>
            <person name="Karrer K.M."/>
            <person name="Sun L."/>
            <person name="Manning G."/>
            <person name="Elde N.C."/>
            <person name="Turkewitz A.P."/>
            <person name="Asai D.J."/>
            <person name="Wilkes D.E."/>
            <person name="Wang Y."/>
            <person name="Cai H."/>
            <person name="Collins K."/>
            <person name="Stewart B.A."/>
            <person name="Lee S.R."/>
            <person name="Wilamowska K."/>
            <person name="Weinberg Z."/>
            <person name="Ruzzo W.L."/>
            <person name="Wloga D."/>
            <person name="Gaertig J."/>
            <person name="Frankel J."/>
            <person name="Tsao C.-C."/>
            <person name="Gorovsky M.A."/>
            <person name="Keeling P.J."/>
            <person name="Waller R.F."/>
            <person name="Patron N.J."/>
            <person name="Cherry J.M."/>
            <person name="Stover N.A."/>
            <person name="Krieger C.J."/>
            <person name="del Toro C."/>
            <person name="Ryder H.F."/>
            <person name="Williamson S.C."/>
            <person name="Barbeau R.A."/>
            <person name="Hamilton E.P."/>
            <person name="Orias E."/>
        </authorList>
    </citation>
    <scope>NUCLEOTIDE SEQUENCE [LARGE SCALE GENOMIC DNA]</scope>
    <source>
        <strain evidence="2">SB210</strain>
    </source>
</reference>
<keyword evidence="2" id="KW-1185">Reference proteome</keyword>
<organism evidence="1 2">
    <name type="scientific">Tetrahymena thermophila (strain SB210)</name>
    <dbReference type="NCBI Taxonomy" id="312017"/>
    <lineage>
        <taxon>Eukaryota</taxon>
        <taxon>Sar</taxon>
        <taxon>Alveolata</taxon>
        <taxon>Ciliophora</taxon>
        <taxon>Intramacronucleata</taxon>
        <taxon>Oligohymenophorea</taxon>
        <taxon>Hymenostomatida</taxon>
        <taxon>Tetrahymenina</taxon>
        <taxon>Tetrahymenidae</taxon>
        <taxon>Tetrahymena</taxon>
    </lineage>
</organism>
<proteinExistence type="predicted"/>
<dbReference type="EMBL" id="GG662720">
    <property type="protein sequence ID" value="EWS74817.1"/>
    <property type="molecule type" value="Genomic_DNA"/>
</dbReference>
<protein>
    <submittedName>
        <fullName evidence="1">Uncharacterized protein</fullName>
    </submittedName>
</protein>
<dbReference type="InParanoid" id="W7XBW4"/>
<dbReference type="Proteomes" id="UP000009168">
    <property type="component" value="Unassembled WGS sequence"/>
</dbReference>
<name>W7XBW4_TETTS</name>
<evidence type="ECO:0000313" key="2">
    <source>
        <dbReference type="Proteomes" id="UP000009168"/>
    </source>
</evidence>
<dbReference type="RefSeq" id="XP_012652648.1">
    <property type="nucleotide sequence ID" value="XM_012797194.1"/>
</dbReference>
<dbReference type="KEGG" id="tet:TTHERM_000653829"/>
<sequence>MIRNSKSQQTYRKKIQNIGNPFIGQIENNKNVQHNLNSLLLKEDKTENQTQKQQINYDNMNPQHQLMQNQRIQSPQSNRQKKVNSSYNQIIRSENPLHVNGSHINQSPLQNTSTIQQKYLESESTNNISPWVGIKREQIRTASPSQGRKHNIFKDYFNASENIYQMQGFTLKNNQSQLNQQLNSSHSQQIPQQIMQQSLTLQPQNQFSGNSPFFKNNSQPQQGLFFNQAINKPFFQQAQQSQNNQNNFASLNPSLIDQNNLIGFQNQQHFLAIKSRPYSYTSHRMFRPQKLGLVSKLTSNQELKQVTTNNNNSNYYYLTDKNKDWNQAKNNWIGSLSGCLFSQAVKVNDNIQLKNKNISSYSQKKKKYLIKQVSQEHQHFRNQQKDQINPQSLSYLQKTKNQMQSTPQLQISQKMIFNKA</sequence>
<dbReference type="AlphaFoldDB" id="W7XBW4"/>